<dbReference type="AlphaFoldDB" id="A0AAV6ZTK0"/>
<dbReference type="EMBL" id="WNYA01000036">
    <property type="protein sequence ID" value="KAG8550670.1"/>
    <property type="molecule type" value="Genomic_DNA"/>
</dbReference>
<proteinExistence type="predicted"/>
<organism evidence="1 2">
    <name type="scientific">Engystomops pustulosus</name>
    <name type="common">Tungara frog</name>
    <name type="synonym">Physalaemus pustulosus</name>
    <dbReference type="NCBI Taxonomy" id="76066"/>
    <lineage>
        <taxon>Eukaryota</taxon>
        <taxon>Metazoa</taxon>
        <taxon>Chordata</taxon>
        <taxon>Craniata</taxon>
        <taxon>Vertebrata</taxon>
        <taxon>Euteleostomi</taxon>
        <taxon>Amphibia</taxon>
        <taxon>Batrachia</taxon>
        <taxon>Anura</taxon>
        <taxon>Neobatrachia</taxon>
        <taxon>Hyloidea</taxon>
        <taxon>Leptodactylidae</taxon>
        <taxon>Leiuperinae</taxon>
        <taxon>Engystomops</taxon>
    </lineage>
</organism>
<comment type="caution">
    <text evidence="1">The sequence shown here is derived from an EMBL/GenBank/DDBJ whole genome shotgun (WGS) entry which is preliminary data.</text>
</comment>
<sequence length="131" mass="14414">MLMKPRPRSSHFTAPSNPALLPVKTLLSPSLPPIPPSGWAQLLHPLTKPKAPSRTRLPFHSVSRVSDLSSSSSSSFRWKWLQIVRKRRIIHIFSVGGSYLECKSQTCGLAMDKSGEVALSKQVPAPGYLTL</sequence>
<protein>
    <submittedName>
        <fullName evidence="1">Uncharacterized protein</fullName>
    </submittedName>
</protein>
<reference evidence="1" key="1">
    <citation type="thesis" date="2020" institute="ProQuest LLC" country="789 East Eisenhower Parkway, Ann Arbor, MI, USA">
        <title>Comparative Genomics and Chromosome Evolution.</title>
        <authorList>
            <person name="Mudd A.B."/>
        </authorList>
    </citation>
    <scope>NUCLEOTIDE SEQUENCE</scope>
    <source>
        <strain evidence="1">237g6f4</strain>
        <tissue evidence="1">Blood</tissue>
    </source>
</reference>
<dbReference type="Proteomes" id="UP000824782">
    <property type="component" value="Unassembled WGS sequence"/>
</dbReference>
<gene>
    <name evidence="1" type="ORF">GDO81_022958</name>
</gene>
<keyword evidence="2" id="KW-1185">Reference proteome</keyword>
<name>A0AAV6ZTK0_ENGPU</name>
<evidence type="ECO:0000313" key="2">
    <source>
        <dbReference type="Proteomes" id="UP000824782"/>
    </source>
</evidence>
<evidence type="ECO:0000313" key="1">
    <source>
        <dbReference type="EMBL" id="KAG8550670.1"/>
    </source>
</evidence>
<accession>A0AAV6ZTK0</accession>